<dbReference type="AlphaFoldDB" id="A0AA40AB47"/>
<dbReference type="GeneID" id="85330969"/>
<feature type="chain" id="PRO_5041451555" evidence="2">
    <location>
        <begin position="22"/>
        <end position="258"/>
    </location>
</feature>
<keyword evidence="1" id="KW-1133">Transmembrane helix</keyword>
<evidence type="ECO:0000256" key="1">
    <source>
        <dbReference type="SAM" id="Phobius"/>
    </source>
</evidence>
<accession>A0AA40AB47</accession>
<reference evidence="3" key="1">
    <citation type="submission" date="2023-06" db="EMBL/GenBank/DDBJ databases">
        <title>Genome-scale phylogeny and comparative genomics of the fungal order Sordariales.</title>
        <authorList>
            <consortium name="Lawrence Berkeley National Laboratory"/>
            <person name="Hensen N."/>
            <person name="Bonometti L."/>
            <person name="Westerberg I."/>
            <person name="Brannstrom I.O."/>
            <person name="Guillou S."/>
            <person name="Cros-Aarteil S."/>
            <person name="Calhoun S."/>
            <person name="Haridas S."/>
            <person name="Kuo A."/>
            <person name="Mondo S."/>
            <person name="Pangilinan J."/>
            <person name="Riley R."/>
            <person name="LaButti K."/>
            <person name="Andreopoulos B."/>
            <person name="Lipzen A."/>
            <person name="Chen C."/>
            <person name="Yanf M."/>
            <person name="Daum C."/>
            <person name="Ng V."/>
            <person name="Clum A."/>
            <person name="Steindorff A."/>
            <person name="Ohm R."/>
            <person name="Martin F."/>
            <person name="Silar P."/>
            <person name="Natvig D."/>
            <person name="Lalanne C."/>
            <person name="Gautier V."/>
            <person name="Ament-velasquez S.L."/>
            <person name="Kruys A."/>
            <person name="Hutchinson M.I."/>
            <person name="Powell A.J."/>
            <person name="Barry K."/>
            <person name="Miller A.N."/>
            <person name="Grigoriev I.V."/>
            <person name="Debuchy R."/>
            <person name="Gladieux P."/>
            <person name="Thoren M.H."/>
            <person name="Johannesson H."/>
        </authorList>
    </citation>
    <scope>NUCLEOTIDE SEQUENCE</scope>
    <source>
        <strain evidence="3">SMH2392-1A</strain>
    </source>
</reference>
<feature type="transmembrane region" description="Helical" evidence="1">
    <location>
        <begin position="91"/>
        <end position="109"/>
    </location>
</feature>
<keyword evidence="4" id="KW-1185">Reference proteome</keyword>
<protein>
    <submittedName>
        <fullName evidence="3">Uncharacterized protein</fullName>
    </submittedName>
</protein>
<dbReference type="EMBL" id="JAUIRO010000005">
    <property type="protein sequence ID" value="KAK0712569.1"/>
    <property type="molecule type" value="Genomic_DNA"/>
</dbReference>
<dbReference type="RefSeq" id="XP_060293892.1">
    <property type="nucleotide sequence ID" value="XM_060447699.1"/>
</dbReference>
<name>A0AA40AB47_9PEZI</name>
<evidence type="ECO:0000313" key="3">
    <source>
        <dbReference type="EMBL" id="KAK0712569.1"/>
    </source>
</evidence>
<comment type="caution">
    <text evidence="3">The sequence shown here is derived from an EMBL/GenBank/DDBJ whole genome shotgun (WGS) entry which is preliminary data.</text>
</comment>
<keyword evidence="1" id="KW-0472">Membrane</keyword>
<dbReference type="PANTHER" id="PTHR35043">
    <property type="entry name" value="TRANSCRIPTION FACTOR DOMAIN-CONTAINING PROTEIN"/>
    <property type="match status" value="1"/>
</dbReference>
<feature type="signal peptide" evidence="2">
    <location>
        <begin position="1"/>
        <end position="21"/>
    </location>
</feature>
<evidence type="ECO:0000256" key="2">
    <source>
        <dbReference type="SAM" id="SignalP"/>
    </source>
</evidence>
<evidence type="ECO:0000313" key="4">
    <source>
        <dbReference type="Proteomes" id="UP001172101"/>
    </source>
</evidence>
<keyword evidence="2" id="KW-0732">Signal</keyword>
<proteinExistence type="predicted"/>
<sequence>MHFIDLLAIAAALVLAVPALAQDNSTATVQGIVDQNRDNRTALRDIAAPAWVASPETRGTLAILWSCLVTLVACIYTALHLNIPNRFLHKAKWTVIALFAPELVLYIALDQFFQARRFLRDMKELLQERGYREGDLDESTYSLKFCFFAVMGGFQVSIEDIYRSRGTVGKWVKPPDMLLSLSTLGILQLARTSHFVTISEAEIDDKSKANIIQKFLVVIQVTWMAVQCAFRAAWGLPISLLEIHTLVHVVCTLAMYIF</sequence>
<keyword evidence="1" id="KW-0812">Transmembrane</keyword>
<gene>
    <name evidence="3" type="ORF">B0T26DRAFT_856727</name>
</gene>
<organism evidence="3 4">
    <name type="scientific">Lasiosphaeria miniovina</name>
    <dbReference type="NCBI Taxonomy" id="1954250"/>
    <lineage>
        <taxon>Eukaryota</taxon>
        <taxon>Fungi</taxon>
        <taxon>Dikarya</taxon>
        <taxon>Ascomycota</taxon>
        <taxon>Pezizomycotina</taxon>
        <taxon>Sordariomycetes</taxon>
        <taxon>Sordariomycetidae</taxon>
        <taxon>Sordariales</taxon>
        <taxon>Lasiosphaeriaceae</taxon>
        <taxon>Lasiosphaeria</taxon>
    </lineage>
</organism>
<dbReference type="Proteomes" id="UP001172101">
    <property type="component" value="Unassembled WGS sequence"/>
</dbReference>
<feature type="transmembrane region" description="Helical" evidence="1">
    <location>
        <begin position="61"/>
        <end position="79"/>
    </location>
</feature>
<dbReference type="PANTHER" id="PTHR35043:SF7">
    <property type="entry name" value="TRANSCRIPTION FACTOR DOMAIN-CONTAINING PROTEIN"/>
    <property type="match status" value="1"/>
</dbReference>